<gene>
    <name evidence="1" type="ORF">HZH68_002917</name>
</gene>
<name>A0A834NN62_VESGE</name>
<dbReference type="EMBL" id="JACSDZ010000002">
    <property type="protein sequence ID" value="KAF7414428.1"/>
    <property type="molecule type" value="Genomic_DNA"/>
</dbReference>
<protein>
    <submittedName>
        <fullName evidence="1">Uncharacterized protein</fullName>
    </submittedName>
</protein>
<reference evidence="1" key="1">
    <citation type="journal article" date="2020" name="G3 (Bethesda)">
        <title>High-Quality Assemblies for Three Invasive Social Wasps from the &lt;i&gt;Vespula&lt;/i&gt; Genus.</title>
        <authorList>
            <person name="Harrop T.W.R."/>
            <person name="Guhlin J."/>
            <person name="McLaughlin G.M."/>
            <person name="Permina E."/>
            <person name="Stockwell P."/>
            <person name="Gilligan J."/>
            <person name="Le Lec M.F."/>
            <person name="Gruber M.A.M."/>
            <person name="Quinn O."/>
            <person name="Lovegrove M."/>
            <person name="Duncan E.J."/>
            <person name="Remnant E.J."/>
            <person name="Van Eeckhoven J."/>
            <person name="Graham B."/>
            <person name="Knapp R.A."/>
            <person name="Langford K.W."/>
            <person name="Kronenberg Z."/>
            <person name="Press M.O."/>
            <person name="Eacker S.M."/>
            <person name="Wilson-Rankin E.E."/>
            <person name="Purcell J."/>
            <person name="Lester P.J."/>
            <person name="Dearden P.K."/>
        </authorList>
    </citation>
    <scope>NUCLEOTIDE SEQUENCE</scope>
    <source>
        <strain evidence="1">Linc-1</strain>
    </source>
</reference>
<evidence type="ECO:0000313" key="1">
    <source>
        <dbReference type="EMBL" id="KAF7414428.1"/>
    </source>
</evidence>
<proteinExistence type="predicted"/>
<sequence length="75" mass="9091">MSMVKFCFICGFKSMSKRRMRKENEGNVIWKREHDYRLSVINFGTKFDSFMDEKAYSLDKVEEQDETSEFTDEFH</sequence>
<dbReference type="AlphaFoldDB" id="A0A834NN62"/>
<dbReference type="Proteomes" id="UP000617340">
    <property type="component" value="Unassembled WGS sequence"/>
</dbReference>
<evidence type="ECO:0000313" key="2">
    <source>
        <dbReference type="Proteomes" id="UP000617340"/>
    </source>
</evidence>
<comment type="caution">
    <text evidence="1">The sequence shown here is derived from an EMBL/GenBank/DDBJ whole genome shotgun (WGS) entry which is preliminary data.</text>
</comment>
<keyword evidence="2" id="KW-1185">Reference proteome</keyword>
<organism evidence="1 2">
    <name type="scientific">Vespula germanica</name>
    <name type="common">German yellow jacket</name>
    <name type="synonym">Paravespula germanica</name>
    <dbReference type="NCBI Taxonomy" id="30212"/>
    <lineage>
        <taxon>Eukaryota</taxon>
        <taxon>Metazoa</taxon>
        <taxon>Ecdysozoa</taxon>
        <taxon>Arthropoda</taxon>
        <taxon>Hexapoda</taxon>
        <taxon>Insecta</taxon>
        <taxon>Pterygota</taxon>
        <taxon>Neoptera</taxon>
        <taxon>Endopterygota</taxon>
        <taxon>Hymenoptera</taxon>
        <taxon>Apocrita</taxon>
        <taxon>Aculeata</taxon>
        <taxon>Vespoidea</taxon>
        <taxon>Vespidae</taxon>
        <taxon>Vespinae</taxon>
        <taxon>Vespula</taxon>
    </lineage>
</organism>
<accession>A0A834NN62</accession>